<keyword evidence="1" id="KW-1277">Toxin-antitoxin system</keyword>
<evidence type="ECO:0000313" key="3">
    <source>
        <dbReference type="Proteomes" id="UP001576774"/>
    </source>
</evidence>
<comment type="caution">
    <text evidence="2">The sequence shown here is derived from an EMBL/GenBank/DDBJ whole genome shotgun (WGS) entry which is preliminary data.</text>
</comment>
<dbReference type="InterPro" id="IPR007712">
    <property type="entry name" value="RelE/ParE_toxin"/>
</dbReference>
<evidence type="ECO:0000256" key="1">
    <source>
        <dbReference type="ARBA" id="ARBA00022649"/>
    </source>
</evidence>
<dbReference type="EMBL" id="JBHFNQ010000013">
    <property type="protein sequence ID" value="MFB2875534.1"/>
    <property type="molecule type" value="Genomic_DNA"/>
</dbReference>
<keyword evidence="3" id="KW-1185">Reference proteome</keyword>
<name>A0ABV4WYD8_9CYAN</name>
<sequence length="69" mass="7574">MASYSISIQALQDLRDIVAFKEQYSSRAALNIVEKITQKFQTLAKFPSIGSIKAENLECDMPTAGYASA</sequence>
<reference evidence="2 3" key="1">
    <citation type="submission" date="2024-09" db="EMBL/GenBank/DDBJ databases">
        <title>Floridaenema gen nov. (Aerosakkonemataceae, Aerosakkonematales ord. nov., Cyanobacteria) from benthic tropical and subtropical fresh waters, with the description of four new species.</title>
        <authorList>
            <person name="Moretto J.A."/>
            <person name="Berthold D.E."/>
            <person name="Lefler F.W."/>
            <person name="Huang I.-S."/>
            <person name="Laughinghouse H. IV."/>
        </authorList>
    </citation>
    <scope>NUCLEOTIDE SEQUENCE [LARGE SCALE GENOMIC DNA]</scope>
    <source>
        <strain evidence="2 3">BLCC-F46</strain>
    </source>
</reference>
<proteinExistence type="predicted"/>
<dbReference type="RefSeq" id="WP_413268694.1">
    <property type="nucleotide sequence ID" value="NZ_JBHFNQ010000013.1"/>
</dbReference>
<dbReference type="Gene3D" id="3.30.2310.20">
    <property type="entry name" value="RelE-like"/>
    <property type="match status" value="1"/>
</dbReference>
<dbReference type="Proteomes" id="UP001576774">
    <property type="component" value="Unassembled WGS sequence"/>
</dbReference>
<organism evidence="2 3">
    <name type="scientific">Floridaenema aerugineum BLCC-F46</name>
    <dbReference type="NCBI Taxonomy" id="3153654"/>
    <lineage>
        <taxon>Bacteria</taxon>
        <taxon>Bacillati</taxon>
        <taxon>Cyanobacteriota</taxon>
        <taxon>Cyanophyceae</taxon>
        <taxon>Oscillatoriophycideae</taxon>
        <taxon>Aerosakkonematales</taxon>
        <taxon>Aerosakkonemataceae</taxon>
        <taxon>Floridanema</taxon>
        <taxon>Floridanema aerugineum</taxon>
    </lineage>
</organism>
<dbReference type="InterPro" id="IPR035093">
    <property type="entry name" value="RelE/ParE_toxin_dom_sf"/>
</dbReference>
<gene>
    <name evidence="2" type="ORF">ACE1CC_01435</name>
</gene>
<protein>
    <submittedName>
        <fullName evidence="2">Type II toxin-antitoxin system RelE/ParE family toxin</fullName>
    </submittedName>
</protein>
<evidence type="ECO:0000313" key="2">
    <source>
        <dbReference type="EMBL" id="MFB2875534.1"/>
    </source>
</evidence>
<accession>A0ABV4WYD8</accession>
<dbReference type="Pfam" id="PF05016">
    <property type="entry name" value="ParE_toxin"/>
    <property type="match status" value="1"/>
</dbReference>